<evidence type="ECO:0000313" key="3">
    <source>
        <dbReference type="Proteomes" id="UP001153076"/>
    </source>
</evidence>
<comment type="caution">
    <text evidence="2">The sequence shown here is derived from an EMBL/GenBank/DDBJ whole genome shotgun (WGS) entry which is preliminary data.</text>
</comment>
<name>A0A9Q1K7H6_9CARY</name>
<dbReference type="Proteomes" id="UP001153076">
    <property type="component" value="Unassembled WGS sequence"/>
</dbReference>
<dbReference type="EMBL" id="JAKOGI010000259">
    <property type="protein sequence ID" value="KAJ8438305.1"/>
    <property type="molecule type" value="Genomic_DNA"/>
</dbReference>
<feature type="compositionally biased region" description="Polar residues" evidence="1">
    <location>
        <begin position="148"/>
        <end position="157"/>
    </location>
</feature>
<accession>A0A9Q1K7H6</accession>
<protein>
    <recommendedName>
        <fullName evidence="4">Peptidase A2 domain-containing protein</fullName>
    </recommendedName>
</protein>
<dbReference type="AlphaFoldDB" id="A0A9Q1K7H6"/>
<dbReference type="OrthoDB" id="1400091at2759"/>
<sequence length="255" mass="27529">MVFRGKDAPRFVSPHNDPVVVEMKIASAIVRRILVDTGSSVDIITWDFLKRLSHPERYLVPMANPILRFGGQEVNPTGMIRLLVRFGDKSKFKSLEVDVPTAYNIIIERPTLHRVKAVVAPDYTWDSPSSSCPSSSDAPASASKGLVASSSAASPSNEGGIPPQDCGPPQWPAHARPQSAGRPQNTGRPKIHLQGLARPCGGSRGRRSCLASSPTPWLRPHQPRPSPADAAALSFRFRGPLGLPATSHSISDIER</sequence>
<dbReference type="PANTHER" id="PTHR33240:SF17">
    <property type="entry name" value="EUKARYOTIC PEPTIDE CHAIN RELEASE FACTOR GTP-BINDING SUBUNIT-LIKE"/>
    <property type="match status" value="1"/>
</dbReference>
<dbReference type="CDD" id="cd00303">
    <property type="entry name" value="retropepsin_like"/>
    <property type="match status" value="1"/>
</dbReference>
<evidence type="ECO:0008006" key="4">
    <source>
        <dbReference type="Google" id="ProtNLM"/>
    </source>
</evidence>
<dbReference type="PANTHER" id="PTHR33240">
    <property type="entry name" value="OS08G0508500 PROTEIN"/>
    <property type="match status" value="1"/>
</dbReference>
<dbReference type="InterPro" id="IPR021109">
    <property type="entry name" value="Peptidase_aspartic_dom_sf"/>
</dbReference>
<evidence type="ECO:0000256" key="1">
    <source>
        <dbReference type="SAM" id="MobiDB-lite"/>
    </source>
</evidence>
<gene>
    <name evidence="2" type="ORF">Cgig2_018785</name>
</gene>
<proteinExistence type="predicted"/>
<dbReference type="Gene3D" id="2.40.70.10">
    <property type="entry name" value="Acid Proteases"/>
    <property type="match status" value="1"/>
</dbReference>
<reference evidence="2" key="1">
    <citation type="submission" date="2022-04" db="EMBL/GenBank/DDBJ databases">
        <title>Carnegiea gigantea Genome sequencing and assembly v2.</title>
        <authorList>
            <person name="Copetti D."/>
            <person name="Sanderson M.J."/>
            <person name="Burquez A."/>
            <person name="Wojciechowski M.F."/>
        </authorList>
    </citation>
    <scope>NUCLEOTIDE SEQUENCE</scope>
    <source>
        <strain evidence="2">SGP5-SGP5p</strain>
        <tissue evidence="2">Aerial part</tissue>
    </source>
</reference>
<organism evidence="2 3">
    <name type="scientific">Carnegiea gigantea</name>
    <dbReference type="NCBI Taxonomy" id="171969"/>
    <lineage>
        <taxon>Eukaryota</taxon>
        <taxon>Viridiplantae</taxon>
        <taxon>Streptophyta</taxon>
        <taxon>Embryophyta</taxon>
        <taxon>Tracheophyta</taxon>
        <taxon>Spermatophyta</taxon>
        <taxon>Magnoliopsida</taxon>
        <taxon>eudicotyledons</taxon>
        <taxon>Gunneridae</taxon>
        <taxon>Pentapetalae</taxon>
        <taxon>Caryophyllales</taxon>
        <taxon>Cactineae</taxon>
        <taxon>Cactaceae</taxon>
        <taxon>Cactoideae</taxon>
        <taxon>Echinocereeae</taxon>
        <taxon>Carnegiea</taxon>
    </lineage>
</organism>
<feature type="compositionally biased region" description="Low complexity" evidence="1">
    <location>
        <begin position="126"/>
        <end position="143"/>
    </location>
</feature>
<feature type="region of interest" description="Disordered" evidence="1">
    <location>
        <begin position="124"/>
        <end position="232"/>
    </location>
</feature>
<evidence type="ECO:0000313" key="2">
    <source>
        <dbReference type="EMBL" id="KAJ8438305.1"/>
    </source>
</evidence>
<keyword evidence="3" id="KW-1185">Reference proteome</keyword>